<evidence type="ECO:0000313" key="1">
    <source>
        <dbReference type="EMBL" id="KAK4496019.1"/>
    </source>
</evidence>
<dbReference type="EMBL" id="JAXOVC010000011">
    <property type="protein sequence ID" value="KAK4496019.1"/>
    <property type="molecule type" value="Genomic_DNA"/>
</dbReference>
<keyword evidence="2" id="KW-1185">Reference proteome</keyword>
<gene>
    <name evidence="1" type="ORF">PRZ48_013288</name>
</gene>
<comment type="caution">
    <text evidence="1">The sequence shown here is derived from an EMBL/GenBank/DDBJ whole genome shotgun (WGS) entry which is preliminary data.</text>
</comment>
<reference evidence="1 2" key="1">
    <citation type="journal article" date="2023" name="G3 (Bethesda)">
        <title>A chromosome-level genome assembly of Zasmidium syzygii isolated from banana leaves.</title>
        <authorList>
            <person name="van Westerhoven A.C."/>
            <person name="Mehrabi R."/>
            <person name="Talebi R."/>
            <person name="Steentjes M.B.F."/>
            <person name="Corcolon B."/>
            <person name="Chong P.A."/>
            <person name="Kema G.H.J."/>
            <person name="Seidl M.F."/>
        </authorList>
    </citation>
    <scope>NUCLEOTIDE SEQUENCE [LARGE SCALE GENOMIC DNA]</scope>
    <source>
        <strain evidence="1 2">P124</strain>
    </source>
</reference>
<evidence type="ECO:0000313" key="2">
    <source>
        <dbReference type="Proteomes" id="UP001305779"/>
    </source>
</evidence>
<proteinExistence type="predicted"/>
<evidence type="ECO:0008006" key="3">
    <source>
        <dbReference type="Google" id="ProtNLM"/>
    </source>
</evidence>
<sequence>MNKPASGPDPGLLYVNSKIIQPDKLSPEQYTRWYEETHIPDIFQTAGIDQAYRWQALDPAAERPYLALYPLKDTNFLQSSEFKAIPVEEDELPGTKIFNLANFDTRYYKFVQLYEVDNPRSEPPNLVISAGFTPADDEDYENWYQQEHLEEISGISTWRKTERYKLFFSRENRKPPEQREIPHPPKYLTLHFFDGDLLPEEELAKASESEWTKKNMSTMKDAQIMAFKRLSYYKK</sequence>
<organism evidence="1 2">
    <name type="scientific">Zasmidium cellare</name>
    <name type="common">Wine cellar mold</name>
    <name type="synonym">Racodium cellare</name>
    <dbReference type="NCBI Taxonomy" id="395010"/>
    <lineage>
        <taxon>Eukaryota</taxon>
        <taxon>Fungi</taxon>
        <taxon>Dikarya</taxon>
        <taxon>Ascomycota</taxon>
        <taxon>Pezizomycotina</taxon>
        <taxon>Dothideomycetes</taxon>
        <taxon>Dothideomycetidae</taxon>
        <taxon>Mycosphaerellales</taxon>
        <taxon>Mycosphaerellaceae</taxon>
        <taxon>Zasmidium</taxon>
    </lineage>
</organism>
<accession>A0ABR0E3W5</accession>
<name>A0ABR0E3W5_ZASCE</name>
<dbReference type="Proteomes" id="UP001305779">
    <property type="component" value="Unassembled WGS sequence"/>
</dbReference>
<protein>
    <recommendedName>
        <fullName evidence="3">EthD domain-containing protein</fullName>
    </recommendedName>
</protein>